<evidence type="ECO:0000313" key="12">
    <source>
        <dbReference type="EMBL" id="KAF7823817.1"/>
    </source>
</evidence>
<evidence type="ECO:0000256" key="5">
    <source>
        <dbReference type="ARBA" id="ARBA00022801"/>
    </source>
</evidence>
<evidence type="ECO:0000256" key="3">
    <source>
        <dbReference type="ARBA" id="ARBA00005184"/>
    </source>
</evidence>
<evidence type="ECO:0000256" key="8">
    <source>
        <dbReference type="ARBA" id="ARBA00023125"/>
    </source>
</evidence>
<sequence length="197" mass="21705">MGTFASVAPVITLGSISKRWIVPAWRLGFQLLMILMASFNETRFDFVVAKDGTGNFTTIGELVAAAPNSSTIRHGKIVIHIKAGAYMENVEVMRKNRNLMLVGDGIGNTIVKAGRNVIDGWSTFLQIPKLFSMNGVGAVKIEKMFDICVIWAYDDEEAAARAYDLAALKYLGLGTLINFPTKAFNRLPLCFYCLRST</sequence>
<dbReference type="Pfam" id="PF01095">
    <property type="entry name" value="Pectinesterase"/>
    <property type="match status" value="1"/>
</dbReference>
<dbReference type="GO" id="GO:0045490">
    <property type="term" value="P:pectin catabolic process"/>
    <property type="evidence" value="ECO:0007669"/>
    <property type="project" value="UniProtKB-UniPathway"/>
</dbReference>
<dbReference type="GO" id="GO:0030599">
    <property type="term" value="F:pectinesterase activity"/>
    <property type="evidence" value="ECO:0007669"/>
    <property type="project" value="InterPro"/>
</dbReference>
<dbReference type="PROSITE" id="PS51032">
    <property type="entry name" value="AP2_ERF"/>
    <property type="match status" value="1"/>
</dbReference>
<dbReference type="InterPro" id="IPR000070">
    <property type="entry name" value="Pectinesterase_cat"/>
</dbReference>
<dbReference type="GO" id="GO:0005634">
    <property type="term" value="C:nucleus"/>
    <property type="evidence" value="ECO:0007669"/>
    <property type="project" value="UniProtKB-SubCell"/>
</dbReference>
<evidence type="ECO:0000256" key="10">
    <source>
        <dbReference type="ARBA" id="ARBA00023242"/>
    </source>
</evidence>
<evidence type="ECO:0000259" key="11">
    <source>
        <dbReference type="PROSITE" id="PS51032"/>
    </source>
</evidence>
<dbReference type="EMBL" id="JAAIUW010000007">
    <property type="protein sequence ID" value="KAF7823817.1"/>
    <property type="molecule type" value="Genomic_DNA"/>
</dbReference>
<dbReference type="GO" id="GO:0003677">
    <property type="term" value="F:DNA binding"/>
    <property type="evidence" value="ECO:0007669"/>
    <property type="project" value="UniProtKB-KW"/>
</dbReference>
<dbReference type="GO" id="GO:0003700">
    <property type="term" value="F:DNA-binding transcription factor activity"/>
    <property type="evidence" value="ECO:0007669"/>
    <property type="project" value="InterPro"/>
</dbReference>
<reference evidence="12" key="1">
    <citation type="submission" date="2020-09" db="EMBL/GenBank/DDBJ databases">
        <title>Genome-Enabled Discovery of Anthraquinone Biosynthesis in Senna tora.</title>
        <authorList>
            <person name="Kang S.-H."/>
            <person name="Pandey R.P."/>
            <person name="Lee C.-M."/>
            <person name="Sim J.-S."/>
            <person name="Jeong J.-T."/>
            <person name="Choi B.-S."/>
            <person name="Jung M."/>
            <person name="Ginzburg D."/>
            <person name="Zhao K."/>
            <person name="Won S.Y."/>
            <person name="Oh T.-J."/>
            <person name="Yu Y."/>
            <person name="Kim N.-H."/>
            <person name="Lee O.R."/>
            <person name="Lee T.-H."/>
            <person name="Bashyal P."/>
            <person name="Kim T.-S."/>
            <person name="Lee W.-H."/>
            <person name="Kawkins C."/>
            <person name="Kim C.-K."/>
            <person name="Kim J.S."/>
            <person name="Ahn B.O."/>
            <person name="Rhee S.Y."/>
            <person name="Sohng J.K."/>
        </authorList>
    </citation>
    <scope>NUCLEOTIDE SEQUENCE</scope>
    <source>
        <tissue evidence="12">Leaf</tissue>
    </source>
</reference>
<proteinExistence type="predicted"/>
<keyword evidence="10" id="KW-0539">Nucleus</keyword>
<keyword evidence="9" id="KW-0804">Transcription</keyword>
<dbReference type="AlphaFoldDB" id="A0A834TLW4"/>
<comment type="subcellular location">
    <subcellularLocation>
        <location evidence="1">Nucleus</location>
    </subcellularLocation>
    <subcellularLocation>
        <location evidence="2">Secreted</location>
        <location evidence="2">Cell wall</location>
    </subcellularLocation>
</comment>
<keyword evidence="4" id="KW-0134">Cell wall</keyword>
<comment type="caution">
    <text evidence="12">The sequence shown here is derived from an EMBL/GenBank/DDBJ whole genome shotgun (WGS) entry which is preliminary data.</text>
</comment>
<dbReference type="InterPro" id="IPR001471">
    <property type="entry name" value="AP2/ERF_dom"/>
</dbReference>
<dbReference type="GO" id="GO:0042545">
    <property type="term" value="P:cell wall modification"/>
    <property type="evidence" value="ECO:0007669"/>
    <property type="project" value="InterPro"/>
</dbReference>
<keyword evidence="5" id="KW-0378">Hydrolase</keyword>
<dbReference type="PANTHER" id="PTHR31707">
    <property type="entry name" value="PECTINESTERASE"/>
    <property type="match status" value="1"/>
</dbReference>
<evidence type="ECO:0000256" key="1">
    <source>
        <dbReference type="ARBA" id="ARBA00004123"/>
    </source>
</evidence>
<comment type="pathway">
    <text evidence="3">Glycan metabolism; pectin degradation; 2-dehydro-3-deoxy-D-gluconate from pectin: step 1/5.</text>
</comment>
<evidence type="ECO:0000256" key="7">
    <source>
        <dbReference type="ARBA" id="ARBA00023085"/>
    </source>
</evidence>
<dbReference type="Proteomes" id="UP000634136">
    <property type="component" value="Unassembled WGS sequence"/>
</dbReference>
<evidence type="ECO:0000313" key="13">
    <source>
        <dbReference type="Proteomes" id="UP000634136"/>
    </source>
</evidence>
<keyword evidence="6" id="KW-0805">Transcription regulation</keyword>
<dbReference type="OrthoDB" id="2019149at2759"/>
<evidence type="ECO:0000256" key="4">
    <source>
        <dbReference type="ARBA" id="ARBA00022512"/>
    </source>
</evidence>
<evidence type="ECO:0000256" key="6">
    <source>
        <dbReference type="ARBA" id="ARBA00023015"/>
    </source>
</evidence>
<dbReference type="Gene3D" id="3.30.730.10">
    <property type="entry name" value="AP2/ERF domain"/>
    <property type="match status" value="1"/>
</dbReference>
<keyword evidence="13" id="KW-1185">Reference proteome</keyword>
<protein>
    <submittedName>
        <fullName evidence="12">Pectinesterase-like</fullName>
    </submittedName>
</protein>
<evidence type="ECO:0000256" key="9">
    <source>
        <dbReference type="ARBA" id="ARBA00023163"/>
    </source>
</evidence>
<keyword evidence="8" id="KW-0238">DNA-binding</keyword>
<dbReference type="SUPFAM" id="SSF51126">
    <property type="entry name" value="Pectin lyase-like"/>
    <property type="match status" value="1"/>
</dbReference>
<dbReference type="SUPFAM" id="SSF54171">
    <property type="entry name" value="DNA-binding domain"/>
    <property type="match status" value="1"/>
</dbReference>
<feature type="domain" description="AP2/ERF" evidence="11">
    <location>
        <begin position="102"/>
        <end position="180"/>
    </location>
</feature>
<dbReference type="InterPro" id="IPR012334">
    <property type="entry name" value="Pectin_lyas_fold"/>
</dbReference>
<keyword evidence="7" id="KW-0063">Aspartyl esterase</keyword>
<name>A0A834TLW4_9FABA</name>
<dbReference type="Gene3D" id="2.160.20.10">
    <property type="entry name" value="Single-stranded right-handed beta-helix, Pectin lyase-like"/>
    <property type="match status" value="1"/>
</dbReference>
<accession>A0A834TLW4</accession>
<dbReference type="InterPro" id="IPR036955">
    <property type="entry name" value="AP2/ERF_dom_sf"/>
</dbReference>
<gene>
    <name evidence="12" type="ORF">G2W53_021961</name>
</gene>
<evidence type="ECO:0000256" key="2">
    <source>
        <dbReference type="ARBA" id="ARBA00004191"/>
    </source>
</evidence>
<dbReference type="InterPro" id="IPR016177">
    <property type="entry name" value="DNA-bd_dom_sf"/>
</dbReference>
<organism evidence="12 13">
    <name type="scientific">Senna tora</name>
    <dbReference type="NCBI Taxonomy" id="362788"/>
    <lineage>
        <taxon>Eukaryota</taxon>
        <taxon>Viridiplantae</taxon>
        <taxon>Streptophyta</taxon>
        <taxon>Embryophyta</taxon>
        <taxon>Tracheophyta</taxon>
        <taxon>Spermatophyta</taxon>
        <taxon>Magnoliopsida</taxon>
        <taxon>eudicotyledons</taxon>
        <taxon>Gunneridae</taxon>
        <taxon>Pentapetalae</taxon>
        <taxon>rosids</taxon>
        <taxon>fabids</taxon>
        <taxon>Fabales</taxon>
        <taxon>Fabaceae</taxon>
        <taxon>Caesalpinioideae</taxon>
        <taxon>Cassia clade</taxon>
        <taxon>Senna</taxon>
    </lineage>
</organism>
<dbReference type="UniPathway" id="UPA00545">
    <property type="reaction ID" value="UER00823"/>
</dbReference>
<keyword evidence="4" id="KW-0964">Secreted</keyword>
<dbReference type="InterPro" id="IPR011050">
    <property type="entry name" value="Pectin_lyase_fold/virulence"/>
</dbReference>